<dbReference type="SUPFAM" id="SSF48695">
    <property type="entry name" value="Multiheme cytochromes"/>
    <property type="match status" value="1"/>
</dbReference>
<evidence type="ECO:0000313" key="2">
    <source>
        <dbReference type="Proteomes" id="UP000241247"/>
    </source>
</evidence>
<organism evidence="1 2">
    <name type="scientific">Mycoplana dimorpha</name>
    <dbReference type="NCBI Taxonomy" id="28320"/>
    <lineage>
        <taxon>Bacteria</taxon>
        <taxon>Pseudomonadati</taxon>
        <taxon>Pseudomonadota</taxon>
        <taxon>Alphaproteobacteria</taxon>
        <taxon>Hyphomicrobiales</taxon>
        <taxon>Rhizobiaceae</taxon>
        <taxon>Mycoplana</taxon>
    </lineage>
</organism>
<evidence type="ECO:0000313" key="1">
    <source>
        <dbReference type="EMBL" id="PTM86954.1"/>
    </source>
</evidence>
<dbReference type="CDD" id="cd08168">
    <property type="entry name" value="Cytochrom_C3"/>
    <property type="match status" value="1"/>
</dbReference>
<reference evidence="1 2" key="1">
    <citation type="submission" date="2018-04" db="EMBL/GenBank/DDBJ databases">
        <title>Genomic Encyclopedia of Type Strains, Phase IV (KMG-IV): sequencing the most valuable type-strain genomes for metagenomic binning, comparative biology and taxonomic classification.</title>
        <authorList>
            <person name="Goeker M."/>
        </authorList>
    </citation>
    <scope>NUCLEOTIDE SEQUENCE [LARGE SCALE GENOMIC DNA]</scope>
    <source>
        <strain evidence="1 2">DSM 7138</strain>
    </source>
</reference>
<accession>A0A2T5AJN5</accession>
<gene>
    <name evidence="1" type="ORF">C7449_1157</name>
</gene>
<dbReference type="Gene3D" id="3.90.10.10">
    <property type="entry name" value="Cytochrome C3"/>
    <property type="match status" value="2"/>
</dbReference>
<dbReference type="AlphaFoldDB" id="A0A2T5AJN5"/>
<dbReference type="EMBL" id="PZZZ01000015">
    <property type="protein sequence ID" value="PTM86954.1"/>
    <property type="molecule type" value="Genomic_DNA"/>
</dbReference>
<dbReference type="OrthoDB" id="9814800at2"/>
<comment type="caution">
    <text evidence="1">The sequence shown here is derived from an EMBL/GenBank/DDBJ whole genome shotgun (WGS) entry which is preliminary data.</text>
</comment>
<keyword evidence="2" id="KW-1185">Reference proteome</keyword>
<proteinExistence type="predicted"/>
<dbReference type="InterPro" id="IPR036280">
    <property type="entry name" value="Multihaem_cyt_sf"/>
</dbReference>
<dbReference type="PANTHER" id="PTHR39425:SF1">
    <property type="entry name" value="CYTOCHROME C7-LIKE DOMAIN-CONTAINING PROTEIN"/>
    <property type="match status" value="1"/>
</dbReference>
<sequence>MAQVFTASADTRLRAAVLLAFLLVFLAVLFVGGYADSSYGTLTGWVRDQPVPFSHEHHVAGLGIDCRYCHTSVETSARAGLPATHICMSCHSQIWTGAPMLEPVRLSLASNTPLAWNRVSRLPDYVYFNHSIHVARGVPCVTCHGRVDRMPLMSRAVPLQMQFCLDCHRDPGPNLRPAAELTRMDWSDWDRHPEAHKDYGALMVKTHGIDPAKLTQCNICHR</sequence>
<dbReference type="PANTHER" id="PTHR39425">
    <property type="entry name" value="LIPOPROTEIN CYTOCHROME C"/>
    <property type="match status" value="1"/>
</dbReference>
<name>A0A2T5AJN5_MYCDI</name>
<dbReference type="Proteomes" id="UP000241247">
    <property type="component" value="Unassembled WGS sequence"/>
</dbReference>
<dbReference type="RefSeq" id="WP_108004883.1">
    <property type="nucleotide sequence ID" value="NZ_JBHEEX010000019.1"/>
</dbReference>
<protein>
    <submittedName>
        <fullName evidence="1">Quinol:cytochrome c oxidoreductase pentaheme cytochrome subunit</fullName>
    </submittedName>
</protein>